<proteinExistence type="predicted"/>
<comment type="caution">
    <text evidence="1">The sequence shown here is derived from an EMBL/GenBank/DDBJ whole genome shotgun (WGS) entry which is preliminary data.</text>
</comment>
<evidence type="ECO:0000313" key="2">
    <source>
        <dbReference type="Proteomes" id="UP001497472"/>
    </source>
</evidence>
<dbReference type="EMBL" id="CAVLEF010000009">
    <property type="protein sequence ID" value="CAK1547723.1"/>
    <property type="molecule type" value="Genomic_DNA"/>
</dbReference>
<name>A0AAV1JGK6_9NEOP</name>
<reference evidence="1 2" key="1">
    <citation type="submission" date="2023-11" db="EMBL/GenBank/DDBJ databases">
        <authorList>
            <person name="Okamura Y."/>
        </authorList>
    </citation>
    <scope>NUCLEOTIDE SEQUENCE [LARGE SCALE GENOMIC DNA]</scope>
</reference>
<dbReference type="AlphaFoldDB" id="A0AAV1JGK6"/>
<dbReference type="Proteomes" id="UP001497472">
    <property type="component" value="Unassembled WGS sequence"/>
</dbReference>
<accession>A0AAV1JGK6</accession>
<gene>
    <name evidence="1" type="ORF">LNINA_LOCUS7180</name>
</gene>
<evidence type="ECO:0000313" key="1">
    <source>
        <dbReference type="EMBL" id="CAK1547723.1"/>
    </source>
</evidence>
<keyword evidence="2" id="KW-1185">Reference proteome</keyword>
<organism evidence="1 2">
    <name type="scientific">Leptosia nina</name>
    <dbReference type="NCBI Taxonomy" id="320188"/>
    <lineage>
        <taxon>Eukaryota</taxon>
        <taxon>Metazoa</taxon>
        <taxon>Ecdysozoa</taxon>
        <taxon>Arthropoda</taxon>
        <taxon>Hexapoda</taxon>
        <taxon>Insecta</taxon>
        <taxon>Pterygota</taxon>
        <taxon>Neoptera</taxon>
        <taxon>Endopterygota</taxon>
        <taxon>Lepidoptera</taxon>
        <taxon>Glossata</taxon>
        <taxon>Ditrysia</taxon>
        <taxon>Papilionoidea</taxon>
        <taxon>Pieridae</taxon>
        <taxon>Pierinae</taxon>
        <taxon>Leptosia</taxon>
    </lineage>
</organism>
<sequence length="81" mass="9232">MNDWMTSNPGKTVTIYNVAQFAKDAFFAAFNMNNISSGFKNTGIWPINKNIFSDEDFLPAFVTEPQSQDSHCFKTLQIFLK</sequence>
<protein>
    <submittedName>
        <fullName evidence="1">Uncharacterized protein</fullName>
    </submittedName>
</protein>